<dbReference type="EMBL" id="BJXB01000001">
    <property type="protein sequence ID" value="GEM44634.1"/>
    <property type="molecule type" value="Genomic_DNA"/>
</dbReference>
<gene>
    <name evidence="2" type="ORF">DC3_02690</name>
</gene>
<accession>A0A511MVM6</accession>
<keyword evidence="1" id="KW-0732">Signal</keyword>
<comment type="caution">
    <text evidence="2">The sequence shown here is derived from an EMBL/GenBank/DDBJ whole genome shotgun (WGS) entry which is preliminary data.</text>
</comment>
<reference evidence="2 3" key="1">
    <citation type="submission" date="2019-07" db="EMBL/GenBank/DDBJ databases">
        <title>Whole genome shotgun sequence of Deinococcus cellulosilyticus NBRC 106333.</title>
        <authorList>
            <person name="Hosoyama A."/>
            <person name="Uohara A."/>
            <person name="Ohji S."/>
            <person name="Ichikawa N."/>
        </authorList>
    </citation>
    <scope>NUCLEOTIDE SEQUENCE [LARGE SCALE GENOMIC DNA]</scope>
    <source>
        <strain evidence="2 3">NBRC 106333</strain>
    </source>
</reference>
<keyword evidence="3" id="KW-1185">Reference proteome</keyword>
<evidence type="ECO:0000313" key="2">
    <source>
        <dbReference type="EMBL" id="GEM44634.1"/>
    </source>
</evidence>
<proteinExistence type="predicted"/>
<evidence type="ECO:0000313" key="3">
    <source>
        <dbReference type="Proteomes" id="UP000321306"/>
    </source>
</evidence>
<dbReference type="Proteomes" id="UP000321306">
    <property type="component" value="Unassembled WGS sequence"/>
</dbReference>
<organism evidence="2 3">
    <name type="scientific">Deinococcus cellulosilyticus (strain DSM 18568 / NBRC 106333 / KACC 11606 / 5516J-15)</name>
    <dbReference type="NCBI Taxonomy" id="1223518"/>
    <lineage>
        <taxon>Bacteria</taxon>
        <taxon>Thermotogati</taxon>
        <taxon>Deinococcota</taxon>
        <taxon>Deinococci</taxon>
        <taxon>Deinococcales</taxon>
        <taxon>Deinococcaceae</taxon>
        <taxon>Deinococcus</taxon>
    </lineage>
</organism>
<sequence>MQKNMHTPKTAMHFKALSLRKVSLICLLSLLTVATVAPVAHAEGDPPKITSGG</sequence>
<dbReference type="AlphaFoldDB" id="A0A511MVM6"/>
<protein>
    <submittedName>
        <fullName evidence="2">Uncharacterized protein</fullName>
    </submittedName>
</protein>
<dbReference type="RefSeq" id="WP_186815756.1">
    <property type="nucleotide sequence ID" value="NZ_BJXB01000001.1"/>
</dbReference>
<evidence type="ECO:0000256" key="1">
    <source>
        <dbReference type="SAM" id="SignalP"/>
    </source>
</evidence>
<feature type="signal peptide" evidence="1">
    <location>
        <begin position="1"/>
        <end position="42"/>
    </location>
</feature>
<name>A0A511MVM6_DEIC1</name>
<feature type="chain" id="PRO_5021719712" evidence="1">
    <location>
        <begin position="43"/>
        <end position="53"/>
    </location>
</feature>